<gene>
    <name evidence="2" type="ORF">PECUL_23A038847</name>
</gene>
<protein>
    <submittedName>
        <fullName evidence="2">Uncharacterized protein</fullName>
    </submittedName>
</protein>
<accession>A0AAD1SEX8</accession>
<proteinExistence type="predicted"/>
<evidence type="ECO:0000313" key="3">
    <source>
        <dbReference type="Proteomes" id="UP001295444"/>
    </source>
</evidence>
<dbReference type="AlphaFoldDB" id="A0AAD1SEX8"/>
<organism evidence="2 3">
    <name type="scientific">Pelobates cultripes</name>
    <name type="common">Western spadefoot toad</name>
    <dbReference type="NCBI Taxonomy" id="61616"/>
    <lineage>
        <taxon>Eukaryota</taxon>
        <taxon>Metazoa</taxon>
        <taxon>Chordata</taxon>
        <taxon>Craniata</taxon>
        <taxon>Vertebrata</taxon>
        <taxon>Euteleostomi</taxon>
        <taxon>Amphibia</taxon>
        <taxon>Batrachia</taxon>
        <taxon>Anura</taxon>
        <taxon>Pelobatoidea</taxon>
        <taxon>Pelobatidae</taxon>
        <taxon>Pelobates</taxon>
    </lineage>
</organism>
<feature type="region of interest" description="Disordered" evidence="1">
    <location>
        <begin position="1"/>
        <end position="27"/>
    </location>
</feature>
<dbReference type="Proteomes" id="UP001295444">
    <property type="component" value="Chromosome 06"/>
</dbReference>
<reference evidence="2" key="1">
    <citation type="submission" date="2022-03" db="EMBL/GenBank/DDBJ databases">
        <authorList>
            <person name="Alioto T."/>
            <person name="Alioto T."/>
            <person name="Gomez Garrido J."/>
        </authorList>
    </citation>
    <scope>NUCLEOTIDE SEQUENCE</scope>
</reference>
<dbReference type="EMBL" id="OW240917">
    <property type="protein sequence ID" value="CAH2299418.1"/>
    <property type="molecule type" value="Genomic_DNA"/>
</dbReference>
<feature type="non-terminal residue" evidence="2">
    <location>
        <position position="1"/>
    </location>
</feature>
<evidence type="ECO:0000313" key="2">
    <source>
        <dbReference type="EMBL" id="CAH2299418.1"/>
    </source>
</evidence>
<feature type="compositionally biased region" description="Basic and acidic residues" evidence="1">
    <location>
        <begin position="1"/>
        <end position="12"/>
    </location>
</feature>
<sequence>HTRRSPRTDDALSPHGPTSSVAGKRHCRASEVTQDCGQQIGAATILAFGLGDEQGIEALLALSAGAGG</sequence>
<evidence type="ECO:0000256" key="1">
    <source>
        <dbReference type="SAM" id="MobiDB-lite"/>
    </source>
</evidence>
<feature type="non-terminal residue" evidence="2">
    <location>
        <position position="68"/>
    </location>
</feature>
<name>A0AAD1SEX8_PELCU</name>
<keyword evidence="3" id="KW-1185">Reference proteome</keyword>